<evidence type="ECO:0000313" key="1">
    <source>
        <dbReference type="EMBL" id="VDI26359.1"/>
    </source>
</evidence>
<keyword evidence="2" id="KW-1185">Reference proteome</keyword>
<dbReference type="PANTHER" id="PTHR31511">
    <property type="entry name" value="PROTEIN CBG23764"/>
    <property type="match status" value="1"/>
</dbReference>
<comment type="caution">
    <text evidence="1">The sequence shown here is derived from an EMBL/GenBank/DDBJ whole genome shotgun (WGS) entry which is preliminary data.</text>
</comment>
<reference evidence="1" key="1">
    <citation type="submission" date="2018-11" db="EMBL/GenBank/DDBJ databases">
        <authorList>
            <person name="Alioto T."/>
            <person name="Alioto T."/>
        </authorList>
    </citation>
    <scope>NUCLEOTIDE SEQUENCE</scope>
</reference>
<dbReference type="InterPro" id="IPR043502">
    <property type="entry name" value="DNA/RNA_pol_sf"/>
</dbReference>
<dbReference type="EMBL" id="UYJE01004238">
    <property type="protein sequence ID" value="VDI26359.1"/>
    <property type="molecule type" value="Genomic_DNA"/>
</dbReference>
<feature type="non-terminal residue" evidence="1">
    <location>
        <position position="1"/>
    </location>
</feature>
<dbReference type="Proteomes" id="UP000596742">
    <property type="component" value="Unassembled WGS sequence"/>
</dbReference>
<evidence type="ECO:0008006" key="3">
    <source>
        <dbReference type="Google" id="ProtNLM"/>
    </source>
</evidence>
<organism evidence="1 2">
    <name type="scientific">Mytilus galloprovincialis</name>
    <name type="common">Mediterranean mussel</name>
    <dbReference type="NCBI Taxonomy" id="29158"/>
    <lineage>
        <taxon>Eukaryota</taxon>
        <taxon>Metazoa</taxon>
        <taxon>Spiralia</taxon>
        <taxon>Lophotrochozoa</taxon>
        <taxon>Mollusca</taxon>
        <taxon>Bivalvia</taxon>
        <taxon>Autobranchia</taxon>
        <taxon>Pteriomorphia</taxon>
        <taxon>Mytilida</taxon>
        <taxon>Mytiloidea</taxon>
        <taxon>Mytilidae</taxon>
        <taxon>Mytilinae</taxon>
        <taxon>Mytilus</taxon>
    </lineage>
</organism>
<name>A0A8B6DZ70_MYTGA</name>
<gene>
    <name evidence="1" type="ORF">MGAL_10B024001</name>
</gene>
<proteinExistence type="predicted"/>
<sequence>GMILKKVHRIIRFEQSPCNKPYIDLNTELRALATGDAEKDFYKLMNNSVFGKTIENIRKRVDIRLVNILKLMSKPNFDRRVVFKENLAALHMTRTKLTFDKPVYLGACILDISTLLMNKFHYGFIREMFCDNAQLLFTDPLSIL</sequence>
<dbReference type="SUPFAM" id="SSF56672">
    <property type="entry name" value="DNA/RNA polymerases"/>
    <property type="match status" value="1"/>
</dbReference>
<evidence type="ECO:0000313" key="2">
    <source>
        <dbReference type="Proteomes" id="UP000596742"/>
    </source>
</evidence>
<dbReference type="OrthoDB" id="6145729at2759"/>
<dbReference type="AlphaFoldDB" id="A0A8B6DZ70"/>
<dbReference type="PANTHER" id="PTHR31511:SF12">
    <property type="entry name" value="RHO TERMINATION FACTOR N-TERMINAL DOMAIN-CONTAINING PROTEIN"/>
    <property type="match status" value="1"/>
</dbReference>
<protein>
    <recommendedName>
        <fullName evidence="3">DNA-directed DNA polymerase</fullName>
    </recommendedName>
</protein>
<accession>A0A8B6DZ70</accession>